<reference evidence="1 2" key="1">
    <citation type="submission" date="2020-11" db="EMBL/GenBank/DDBJ databases">
        <title>Pedobacter endophytica, an endophytic bacteria isolated form Carex pumila.</title>
        <authorList>
            <person name="Peng Y."/>
            <person name="Jiang L."/>
            <person name="Lee J."/>
        </authorList>
    </citation>
    <scope>NUCLEOTIDE SEQUENCE [LARGE SCALE GENOMIC DNA]</scope>
    <source>
        <strain evidence="1 2">JBR3-12</strain>
    </source>
</reference>
<sequence length="317" mass="37159">MNQDMNGWIPYRMRFLEGEWLVNWLDLDNHHINEPFFDETIDRCRIKMSGRSRFKTASNLQFLLAAAPLNSIPPTAFIFHVSRCGSTLLSQALASEKQNIVIAEAPILDEILRAQEHDKFIGEAEVKEIFMSAVAFMGQIRNPFYKHYFIKLDSWHLHFYHQLRSWYPDTPFYFLSREPEAIISSHQKRRGLQSIPGMIDPRVFKINLSDAHFADFNSYTAEVLAGYYNLLSTYIDLQERKNHFYDYAWGVEGLLQHFHHTVGIAFEKSDPMNNRLAFHSKYPDQPFTGDQATNQKTFYPVAQEAYQQFYNKLKQHG</sequence>
<dbReference type="AlphaFoldDB" id="A0A7U3Q4Z1"/>
<gene>
    <name evidence="1" type="ORF">IZT61_12015</name>
</gene>
<dbReference type="KEGG" id="pex:IZT61_12015"/>
<dbReference type="RefSeq" id="WP_196097149.1">
    <property type="nucleotide sequence ID" value="NZ_CP064939.1"/>
</dbReference>
<dbReference type="Proteomes" id="UP000594759">
    <property type="component" value="Chromosome"/>
</dbReference>
<keyword evidence="2" id="KW-1185">Reference proteome</keyword>
<dbReference type="EMBL" id="CP064939">
    <property type="protein sequence ID" value="QPH37837.1"/>
    <property type="molecule type" value="Genomic_DNA"/>
</dbReference>
<evidence type="ECO:0000313" key="1">
    <source>
        <dbReference type="EMBL" id="QPH37837.1"/>
    </source>
</evidence>
<proteinExistence type="predicted"/>
<protein>
    <recommendedName>
        <fullName evidence="3">Sulfotransferase family protein</fullName>
    </recommendedName>
</protein>
<evidence type="ECO:0000313" key="2">
    <source>
        <dbReference type="Proteomes" id="UP000594759"/>
    </source>
</evidence>
<accession>A0A7U3Q4Z1</accession>
<evidence type="ECO:0008006" key="3">
    <source>
        <dbReference type="Google" id="ProtNLM"/>
    </source>
</evidence>
<dbReference type="InterPro" id="IPR027417">
    <property type="entry name" value="P-loop_NTPase"/>
</dbReference>
<dbReference type="SUPFAM" id="SSF52540">
    <property type="entry name" value="P-loop containing nucleoside triphosphate hydrolases"/>
    <property type="match status" value="1"/>
</dbReference>
<organism evidence="1 2">
    <name type="scientific">Pedobacter endophyticus</name>
    <dbReference type="NCBI Taxonomy" id="2789740"/>
    <lineage>
        <taxon>Bacteria</taxon>
        <taxon>Pseudomonadati</taxon>
        <taxon>Bacteroidota</taxon>
        <taxon>Sphingobacteriia</taxon>
        <taxon>Sphingobacteriales</taxon>
        <taxon>Sphingobacteriaceae</taxon>
        <taxon>Pedobacter</taxon>
    </lineage>
</organism>
<dbReference type="Gene3D" id="3.40.50.300">
    <property type="entry name" value="P-loop containing nucleotide triphosphate hydrolases"/>
    <property type="match status" value="1"/>
</dbReference>
<name>A0A7U3Q4Z1_9SPHI</name>